<comment type="similarity">
    <text evidence="2 8">Belongs to the glycosyl hydrolase 28 family.</text>
</comment>
<evidence type="ECO:0008006" key="11">
    <source>
        <dbReference type="Google" id="ProtNLM"/>
    </source>
</evidence>
<keyword evidence="3" id="KW-0134">Cell wall</keyword>
<gene>
    <name evidence="9" type="ORF">LLUT_LOCUS25433</name>
</gene>
<keyword evidence="4" id="KW-0964">Secreted</keyword>
<dbReference type="InterPro" id="IPR011050">
    <property type="entry name" value="Pectin_lyase_fold/virulence"/>
</dbReference>
<dbReference type="Gene3D" id="2.160.20.10">
    <property type="entry name" value="Single-stranded right-handed beta-helix, Pectin lyase-like"/>
    <property type="match status" value="1"/>
</dbReference>
<proteinExistence type="inferred from homology"/>
<organism evidence="9 10">
    <name type="scientific">Lupinus luteus</name>
    <name type="common">European yellow lupine</name>
    <dbReference type="NCBI Taxonomy" id="3873"/>
    <lineage>
        <taxon>Eukaryota</taxon>
        <taxon>Viridiplantae</taxon>
        <taxon>Streptophyta</taxon>
        <taxon>Embryophyta</taxon>
        <taxon>Tracheophyta</taxon>
        <taxon>Spermatophyta</taxon>
        <taxon>Magnoliopsida</taxon>
        <taxon>eudicotyledons</taxon>
        <taxon>Gunneridae</taxon>
        <taxon>Pentapetalae</taxon>
        <taxon>rosids</taxon>
        <taxon>fabids</taxon>
        <taxon>Fabales</taxon>
        <taxon>Fabaceae</taxon>
        <taxon>Papilionoideae</taxon>
        <taxon>50 kb inversion clade</taxon>
        <taxon>genistoids sensu lato</taxon>
        <taxon>core genistoids</taxon>
        <taxon>Genisteae</taxon>
        <taxon>Lupinus</taxon>
    </lineage>
</organism>
<keyword evidence="6 8" id="KW-0326">Glycosidase</keyword>
<accession>A0AAV1XU28</accession>
<comment type="caution">
    <text evidence="9">The sequence shown here is derived from an EMBL/GenBank/DDBJ whole genome shotgun (WGS) entry which is preliminary data.</text>
</comment>
<evidence type="ECO:0000256" key="1">
    <source>
        <dbReference type="ARBA" id="ARBA00004191"/>
    </source>
</evidence>
<evidence type="ECO:0000256" key="6">
    <source>
        <dbReference type="ARBA" id="ARBA00023295"/>
    </source>
</evidence>
<dbReference type="Pfam" id="PF00295">
    <property type="entry name" value="Glyco_hydro_28"/>
    <property type="match status" value="1"/>
</dbReference>
<evidence type="ECO:0000256" key="4">
    <source>
        <dbReference type="ARBA" id="ARBA00022525"/>
    </source>
</evidence>
<evidence type="ECO:0000313" key="9">
    <source>
        <dbReference type="EMBL" id="CAL0324373.1"/>
    </source>
</evidence>
<dbReference type="SUPFAM" id="SSF51126">
    <property type="entry name" value="Pectin lyase-like"/>
    <property type="match status" value="1"/>
</dbReference>
<evidence type="ECO:0000256" key="8">
    <source>
        <dbReference type="RuleBase" id="RU361169"/>
    </source>
</evidence>
<keyword evidence="10" id="KW-1185">Reference proteome</keyword>
<dbReference type="InterPro" id="IPR000743">
    <property type="entry name" value="Glyco_hydro_28"/>
</dbReference>
<dbReference type="PANTHER" id="PTHR31375">
    <property type="match status" value="1"/>
</dbReference>
<evidence type="ECO:0000256" key="2">
    <source>
        <dbReference type="ARBA" id="ARBA00008834"/>
    </source>
</evidence>
<dbReference type="AlphaFoldDB" id="A0AAV1XU28"/>
<reference evidence="9 10" key="1">
    <citation type="submission" date="2024-03" db="EMBL/GenBank/DDBJ databases">
        <authorList>
            <person name="Martinez-Hernandez J."/>
        </authorList>
    </citation>
    <scope>NUCLEOTIDE SEQUENCE [LARGE SCALE GENOMIC DNA]</scope>
</reference>
<dbReference type="InterPro" id="IPR012334">
    <property type="entry name" value="Pectin_lyas_fold"/>
</dbReference>
<keyword evidence="7" id="KW-0961">Cell wall biogenesis/degradation</keyword>
<evidence type="ECO:0000313" key="10">
    <source>
        <dbReference type="Proteomes" id="UP001497480"/>
    </source>
</evidence>
<evidence type="ECO:0000256" key="7">
    <source>
        <dbReference type="ARBA" id="ARBA00023316"/>
    </source>
</evidence>
<sequence>MNYGADGNAKSDDTNILGSIVAPNKDNWGDVNSPLIRISNVNHLTVDGGGHIEGNGNIWWPCQTCKRPTLLSFHACKDLSVSSLHIANSPGAHISINGCENAKFFKMNINAPGNSPNTDAYDIASSKNVVFEDSTLAVGDDCIAINGGVDLVM</sequence>
<evidence type="ECO:0000256" key="5">
    <source>
        <dbReference type="ARBA" id="ARBA00022801"/>
    </source>
</evidence>
<keyword evidence="5 8" id="KW-0378">Hydrolase</keyword>
<evidence type="ECO:0000256" key="3">
    <source>
        <dbReference type="ARBA" id="ARBA00022512"/>
    </source>
</evidence>
<dbReference type="Proteomes" id="UP001497480">
    <property type="component" value="Unassembled WGS sequence"/>
</dbReference>
<name>A0AAV1XU28_LUPLU</name>
<dbReference type="EMBL" id="CAXHTB010000018">
    <property type="protein sequence ID" value="CAL0324373.1"/>
    <property type="molecule type" value="Genomic_DNA"/>
</dbReference>
<dbReference type="GO" id="GO:0071555">
    <property type="term" value="P:cell wall organization"/>
    <property type="evidence" value="ECO:0007669"/>
    <property type="project" value="UniProtKB-KW"/>
</dbReference>
<dbReference type="GO" id="GO:0005975">
    <property type="term" value="P:carbohydrate metabolic process"/>
    <property type="evidence" value="ECO:0007669"/>
    <property type="project" value="InterPro"/>
</dbReference>
<comment type="subcellular location">
    <subcellularLocation>
        <location evidence="1">Secreted</location>
        <location evidence="1">Cell wall</location>
    </subcellularLocation>
</comment>
<protein>
    <recommendedName>
        <fullName evidence="11">Polygalacturonase</fullName>
    </recommendedName>
</protein>
<dbReference type="GO" id="GO:0004650">
    <property type="term" value="F:polygalacturonase activity"/>
    <property type="evidence" value="ECO:0007669"/>
    <property type="project" value="InterPro"/>
</dbReference>